<sequence>MTLRSLPRPVKIAGTLTITGLALYALTQSRSSNTTETNPPGVFSQWGPKSLRVRSVDTVNHNTKRLVFEFPDARASSGLSLTSAVLTMCRPKGSWVPVIRPYTPISDLNNQGHLELMVKHYPNGKASTHIHTLKPGDTLTFLTSLRGFAWKPNQFPHVYLLAGGAGITPIYQLIRGIFNNSDDKTKVTLVFGVNTEEDLLLRSELEEYARRFPDRFKYMYTVSRPVREDSPVRKGYVDEEVLGRVVERETMGRSKVFVCGPPAMEKALVGSWGKSGILDRLGWEKDQIFRF</sequence>
<dbReference type="Pfam" id="PF00175">
    <property type="entry name" value="NAD_binding_1"/>
    <property type="match status" value="1"/>
</dbReference>
<keyword evidence="5 9" id="KW-0274">FAD</keyword>
<keyword evidence="6 10" id="KW-0560">Oxidoreductase</keyword>
<evidence type="ECO:0000256" key="8">
    <source>
        <dbReference type="ARBA" id="ARBA00023136"/>
    </source>
</evidence>
<dbReference type="CDD" id="cd06183">
    <property type="entry name" value="cyt_b5_reduct_like"/>
    <property type="match status" value="1"/>
</dbReference>
<evidence type="ECO:0000256" key="7">
    <source>
        <dbReference type="ARBA" id="ARBA00023027"/>
    </source>
</evidence>
<dbReference type="PRINTS" id="PR00371">
    <property type="entry name" value="FPNCR"/>
</dbReference>
<dbReference type="STRING" id="41067.A0A2I2EXZ6"/>
<comment type="similarity">
    <text evidence="3 10">Belongs to the flavoprotein pyridine nucleotide cytochrome reductase family.</text>
</comment>
<reference evidence="12 13" key="1">
    <citation type="submission" date="2017-12" db="EMBL/GenBank/DDBJ databases">
        <authorList>
            <consortium name="DOE Joint Genome Institute"/>
            <person name="Haridas S."/>
            <person name="Kjaerbolling I."/>
            <person name="Vesth T.C."/>
            <person name="Frisvad J.C."/>
            <person name="Nybo J.L."/>
            <person name="Theobald S."/>
            <person name="Kuo A."/>
            <person name="Bowyer P."/>
            <person name="Matsuda Y."/>
            <person name="Mondo S."/>
            <person name="Lyhne E.K."/>
            <person name="Kogle M.E."/>
            <person name="Clum A."/>
            <person name="Lipzen A."/>
            <person name="Salamov A."/>
            <person name="Ngan C.Y."/>
            <person name="Daum C."/>
            <person name="Chiniquy J."/>
            <person name="Barry K."/>
            <person name="LaButti K."/>
            <person name="Simmons B.A."/>
            <person name="Magnuson J.K."/>
            <person name="Mortensen U.H."/>
            <person name="Larsen T.O."/>
            <person name="Grigoriev I.V."/>
            <person name="Baker S.E."/>
            <person name="Andersen M.R."/>
            <person name="Nordberg H.P."/>
            <person name="Cantor M.N."/>
            <person name="Hua S.X."/>
        </authorList>
    </citation>
    <scope>NUCLEOTIDE SEQUENCE [LARGE SCALE GENOMIC DNA]</scope>
    <source>
        <strain evidence="12 13">CBS 102.13</strain>
    </source>
</reference>
<dbReference type="FunFam" id="3.40.50.80:FF:000009">
    <property type="entry name" value="NADH-cytochrome b5 reductase"/>
    <property type="match status" value="1"/>
</dbReference>
<evidence type="ECO:0000256" key="2">
    <source>
        <dbReference type="ARBA" id="ARBA00004572"/>
    </source>
</evidence>
<dbReference type="EMBL" id="KZ559217">
    <property type="protein sequence ID" value="PLB33243.1"/>
    <property type="molecule type" value="Genomic_DNA"/>
</dbReference>
<dbReference type="GO" id="GO:0006696">
    <property type="term" value="P:ergosterol biosynthetic process"/>
    <property type="evidence" value="ECO:0007669"/>
    <property type="project" value="TreeGrafter"/>
</dbReference>
<dbReference type="InterPro" id="IPR039261">
    <property type="entry name" value="FNR_nucleotide-bd"/>
</dbReference>
<dbReference type="Gene3D" id="2.40.30.10">
    <property type="entry name" value="Translation factors"/>
    <property type="match status" value="1"/>
</dbReference>
<feature type="binding site" evidence="9">
    <location>
        <position position="102"/>
    </location>
    <ligand>
        <name>FAD</name>
        <dbReference type="ChEBI" id="CHEBI:57692"/>
    </ligand>
</feature>
<dbReference type="Gene3D" id="3.40.50.80">
    <property type="entry name" value="Nucleotide-binding domain of ferredoxin-NADP reductase (FNR) module"/>
    <property type="match status" value="1"/>
</dbReference>
<dbReference type="SUPFAM" id="SSF63380">
    <property type="entry name" value="Riboflavin synthase domain-like"/>
    <property type="match status" value="1"/>
</dbReference>
<keyword evidence="4 9" id="KW-0285">Flavoprotein</keyword>
<dbReference type="PRINTS" id="PR00406">
    <property type="entry name" value="CYTB5RDTASE"/>
</dbReference>
<comment type="catalytic activity">
    <reaction evidence="10">
        <text>2 Fe(III)-[cytochrome b5] + NADH = 2 Fe(II)-[cytochrome b5] + NAD(+) + H(+)</text>
        <dbReference type="Rhea" id="RHEA:46680"/>
        <dbReference type="Rhea" id="RHEA-COMP:10438"/>
        <dbReference type="Rhea" id="RHEA-COMP:10439"/>
        <dbReference type="ChEBI" id="CHEBI:15378"/>
        <dbReference type="ChEBI" id="CHEBI:29033"/>
        <dbReference type="ChEBI" id="CHEBI:29034"/>
        <dbReference type="ChEBI" id="CHEBI:57540"/>
        <dbReference type="ChEBI" id="CHEBI:57945"/>
        <dbReference type="EC" id="1.6.2.2"/>
    </reaction>
</comment>
<evidence type="ECO:0000256" key="6">
    <source>
        <dbReference type="ARBA" id="ARBA00023002"/>
    </source>
</evidence>
<dbReference type="PROSITE" id="PS51384">
    <property type="entry name" value="FAD_FR"/>
    <property type="match status" value="1"/>
</dbReference>
<dbReference type="PANTHER" id="PTHR19370">
    <property type="entry name" value="NADH-CYTOCHROME B5 REDUCTASE"/>
    <property type="match status" value="1"/>
</dbReference>
<dbReference type="Proteomes" id="UP000234585">
    <property type="component" value="Unassembled WGS sequence"/>
</dbReference>
<name>A0A2I2EXZ6_ASPCN</name>
<evidence type="ECO:0000256" key="1">
    <source>
        <dbReference type="ARBA" id="ARBA00001974"/>
    </source>
</evidence>
<evidence type="ECO:0000256" key="9">
    <source>
        <dbReference type="PIRSR" id="PIRSR601834-1"/>
    </source>
</evidence>
<feature type="binding site" evidence="9">
    <location>
        <position position="168"/>
    </location>
    <ligand>
        <name>FAD</name>
        <dbReference type="ChEBI" id="CHEBI:57692"/>
    </ligand>
</feature>
<feature type="binding site" evidence="9">
    <location>
        <position position="127"/>
    </location>
    <ligand>
        <name>FAD</name>
        <dbReference type="ChEBI" id="CHEBI:57692"/>
    </ligand>
</feature>
<comment type="subcellular location">
    <subcellularLocation>
        <location evidence="2">Mitochondrion outer membrane</location>
        <topology evidence="2">Single-pass membrane protein</topology>
    </subcellularLocation>
</comment>
<comment type="cofactor">
    <cofactor evidence="1 9 10">
        <name>FAD</name>
        <dbReference type="ChEBI" id="CHEBI:57692"/>
    </cofactor>
</comment>
<feature type="binding site" evidence="9">
    <location>
        <position position="125"/>
    </location>
    <ligand>
        <name>FAD</name>
        <dbReference type="ChEBI" id="CHEBI:57692"/>
    </ligand>
</feature>
<dbReference type="GeneID" id="36522778"/>
<evidence type="ECO:0000259" key="11">
    <source>
        <dbReference type="PROSITE" id="PS51384"/>
    </source>
</evidence>
<dbReference type="GO" id="GO:0090524">
    <property type="term" value="F:cytochrome-b5 reductase activity, acting on NADH"/>
    <property type="evidence" value="ECO:0007669"/>
    <property type="project" value="UniProtKB-EC"/>
</dbReference>
<feature type="binding site" evidence="9">
    <location>
        <position position="101"/>
    </location>
    <ligand>
        <name>FAD</name>
        <dbReference type="ChEBI" id="CHEBI:57692"/>
    </ligand>
</feature>
<protein>
    <recommendedName>
        <fullName evidence="10">NADH-cytochrome b5 reductase</fullName>
        <ecNumber evidence="10">1.6.2.2</ecNumber>
    </recommendedName>
</protein>
<feature type="binding site" evidence="9">
    <location>
        <position position="100"/>
    </location>
    <ligand>
        <name>FAD</name>
        <dbReference type="ChEBI" id="CHEBI:57692"/>
    </ligand>
</feature>
<dbReference type="InterPro" id="IPR008333">
    <property type="entry name" value="Cbr1-like_FAD-bd_dom"/>
</dbReference>
<organism evidence="12 13">
    <name type="scientific">Aspergillus candidus</name>
    <dbReference type="NCBI Taxonomy" id="41067"/>
    <lineage>
        <taxon>Eukaryota</taxon>
        <taxon>Fungi</taxon>
        <taxon>Dikarya</taxon>
        <taxon>Ascomycota</taxon>
        <taxon>Pezizomycotina</taxon>
        <taxon>Eurotiomycetes</taxon>
        <taxon>Eurotiomycetidae</taxon>
        <taxon>Eurotiales</taxon>
        <taxon>Aspergillaceae</taxon>
        <taxon>Aspergillus</taxon>
        <taxon>Aspergillus subgen. Circumdati</taxon>
    </lineage>
</organism>
<evidence type="ECO:0000256" key="10">
    <source>
        <dbReference type="RuleBase" id="RU361226"/>
    </source>
</evidence>
<gene>
    <name evidence="12" type="ORF">BDW47DRAFT_121377</name>
</gene>
<dbReference type="RefSeq" id="XP_024667255.1">
    <property type="nucleotide sequence ID" value="XM_024815618.1"/>
</dbReference>
<dbReference type="InterPro" id="IPR001709">
    <property type="entry name" value="Flavoprot_Pyr_Nucl_cyt_Rdtase"/>
</dbReference>
<evidence type="ECO:0000313" key="12">
    <source>
        <dbReference type="EMBL" id="PLB33243.1"/>
    </source>
</evidence>
<evidence type="ECO:0000256" key="5">
    <source>
        <dbReference type="ARBA" id="ARBA00022827"/>
    </source>
</evidence>
<feature type="binding site" evidence="9">
    <location>
        <position position="119"/>
    </location>
    <ligand>
        <name>FAD</name>
        <dbReference type="ChEBI" id="CHEBI:57692"/>
    </ligand>
</feature>
<dbReference type="InterPro" id="IPR017938">
    <property type="entry name" value="Riboflavin_synthase-like_b-brl"/>
</dbReference>
<dbReference type="GO" id="GO:0005741">
    <property type="term" value="C:mitochondrial outer membrane"/>
    <property type="evidence" value="ECO:0007669"/>
    <property type="project" value="UniProtKB-SubCell"/>
</dbReference>
<accession>A0A2I2EXZ6</accession>
<feature type="domain" description="FAD-binding FR-type" evidence="11">
    <location>
        <begin position="46"/>
        <end position="151"/>
    </location>
</feature>
<dbReference type="PANTHER" id="PTHR19370:SF101">
    <property type="entry name" value="NADH-CYTOCHROME B5 REDUCTASE"/>
    <property type="match status" value="1"/>
</dbReference>
<dbReference type="AlphaFoldDB" id="A0A2I2EXZ6"/>
<keyword evidence="13" id="KW-1185">Reference proteome</keyword>
<dbReference type="SUPFAM" id="SSF52343">
    <property type="entry name" value="Ferredoxin reductase-like, C-terminal NADP-linked domain"/>
    <property type="match status" value="1"/>
</dbReference>
<keyword evidence="7 10" id="KW-0520">NAD</keyword>
<dbReference type="EC" id="1.6.2.2" evidence="10"/>
<proteinExistence type="inferred from homology"/>
<evidence type="ECO:0000256" key="3">
    <source>
        <dbReference type="ARBA" id="ARBA00006105"/>
    </source>
</evidence>
<evidence type="ECO:0000256" key="4">
    <source>
        <dbReference type="ARBA" id="ARBA00022630"/>
    </source>
</evidence>
<dbReference type="Pfam" id="PF00970">
    <property type="entry name" value="FAD_binding_6"/>
    <property type="match status" value="1"/>
</dbReference>
<dbReference type="OrthoDB" id="432685at2759"/>
<dbReference type="InterPro" id="IPR017927">
    <property type="entry name" value="FAD-bd_FR_type"/>
</dbReference>
<dbReference type="InterPro" id="IPR001834">
    <property type="entry name" value="CBR-like"/>
</dbReference>
<keyword evidence="8" id="KW-0472">Membrane</keyword>
<dbReference type="InterPro" id="IPR001433">
    <property type="entry name" value="OxRdtase_FAD/NAD-bd"/>
</dbReference>
<evidence type="ECO:0000313" key="13">
    <source>
        <dbReference type="Proteomes" id="UP000234585"/>
    </source>
</evidence>